<dbReference type="Gene3D" id="3.30.450.40">
    <property type="match status" value="1"/>
</dbReference>
<evidence type="ECO:0000256" key="4">
    <source>
        <dbReference type="SAM" id="MobiDB-lite"/>
    </source>
</evidence>
<evidence type="ECO:0000259" key="6">
    <source>
        <dbReference type="PROSITE" id="PS51078"/>
    </source>
</evidence>
<evidence type="ECO:0000256" key="2">
    <source>
        <dbReference type="ARBA" id="ARBA00023125"/>
    </source>
</evidence>
<dbReference type="RefSeq" id="WP_345650264.1">
    <property type="nucleotide sequence ID" value="NZ_BAABEP010000034.1"/>
</dbReference>
<dbReference type="Proteomes" id="UP001499884">
    <property type="component" value="Unassembled WGS sequence"/>
</dbReference>
<keyword evidence="3" id="KW-0804">Transcription</keyword>
<dbReference type="SMART" id="SM00346">
    <property type="entry name" value="HTH_ICLR"/>
    <property type="match status" value="1"/>
</dbReference>
<dbReference type="InterPro" id="IPR036388">
    <property type="entry name" value="WH-like_DNA-bd_sf"/>
</dbReference>
<organism evidence="7 8">
    <name type="scientific">Streptomyces tremellae</name>
    <dbReference type="NCBI Taxonomy" id="1124239"/>
    <lineage>
        <taxon>Bacteria</taxon>
        <taxon>Bacillati</taxon>
        <taxon>Actinomycetota</taxon>
        <taxon>Actinomycetes</taxon>
        <taxon>Kitasatosporales</taxon>
        <taxon>Streptomycetaceae</taxon>
        <taxon>Streptomyces</taxon>
    </lineage>
</organism>
<evidence type="ECO:0008006" key="9">
    <source>
        <dbReference type="Google" id="ProtNLM"/>
    </source>
</evidence>
<evidence type="ECO:0000256" key="3">
    <source>
        <dbReference type="ARBA" id="ARBA00023163"/>
    </source>
</evidence>
<protein>
    <recommendedName>
        <fullName evidence="9">IclR family transcriptional regulator</fullName>
    </recommendedName>
</protein>
<keyword evidence="1" id="KW-0805">Transcription regulation</keyword>
<dbReference type="PROSITE" id="PS51078">
    <property type="entry name" value="ICLR_ED"/>
    <property type="match status" value="1"/>
</dbReference>
<dbReference type="SUPFAM" id="SSF46785">
    <property type="entry name" value="Winged helix' DNA-binding domain"/>
    <property type="match status" value="1"/>
</dbReference>
<dbReference type="Pfam" id="PF01614">
    <property type="entry name" value="IclR_C"/>
    <property type="match status" value="1"/>
</dbReference>
<dbReference type="InterPro" id="IPR005471">
    <property type="entry name" value="Tscrpt_reg_IclR_N"/>
</dbReference>
<dbReference type="PROSITE" id="PS51077">
    <property type="entry name" value="HTH_ICLR"/>
    <property type="match status" value="1"/>
</dbReference>
<accession>A0ABP7FMU2</accession>
<dbReference type="EMBL" id="BAABEP010000034">
    <property type="protein sequence ID" value="GAA3742592.1"/>
    <property type="molecule type" value="Genomic_DNA"/>
</dbReference>
<sequence length="296" mass="31677">MAARTAPDEPNGAGPREPAAAGLRGSSPAGPRDPDPDGRASATAGPAYPIASVDNALRLLLMFRDHKRLRLSEAAEALGVADSTAHRLLAMLVHHDFVRRDDARLYLAGPALLEIGLAAVRNLDIRHLARPVLAELAQQIDETVHLAQLEGGRIRYIAGAESGRDLRVADRTGQLMPAPRTATGKALLAELTTSQLDELFPADSSSPADGLTPAERAGLHQELARVRERGYATNHREADEIVSVATVVRDRRDIAIAAINASAPATRMDRRRRPLVARQLHAAAVQLERLLANAVG</sequence>
<evidence type="ECO:0000259" key="5">
    <source>
        <dbReference type="PROSITE" id="PS51077"/>
    </source>
</evidence>
<keyword evidence="8" id="KW-1185">Reference proteome</keyword>
<dbReference type="Gene3D" id="1.10.10.10">
    <property type="entry name" value="Winged helix-like DNA-binding domain superfamily/Winged helix DNA-binding domain"/>
    <property type="match status" value="1"/>
</dbReference>
<dbReference type="InterPro" id="IPR036390">
    <property type="entry name" value="WH_DNA-bd_sf"/>
</dbReference>
<evidence type="ECO:0000313" key="8">
    <source>
        <dbReference type="Proteomes" id="UP001499884"/>
    </source>
</evidence>
<dbReference type="Pfam" id="PF09339">
    <property type="entry name" value="HTH_IclR"/>
    <property type="match status" value="1"/>
</dbReference>
<feature type="domain" description="IclR-ED" evidence="6">
    <location>
        <begin position="111"/>
        <end position="293"/>
    </location>
</feature>
<proteinExistence type="predicted"/>
<evidence type="ECO:0000256" key="1">
    <source>
        <dbReference type="ARBA" id="ARBA00023015"/>
    </source>
</evidence>
<feature type="domain" description="HTH iclR-type" evidence="5">
    <location>
        <begin position="50"/>
        <end position="110"/>
    </location>
</feature>
<dbReference type="SUPFAM" id="SSF55781">
    <property type="entry name" value="GAF domain-like"/>
    <property type="match status" value="1"/>
</dbReference>
<reference evidence="8" key="1">
    <citation type="journal article" date="2019" name="Int. J. Syst. Evol. Microbiol.">
        <title>The Global Catalogue of Microorganisms (GCM) 10K type strain sequencing project: providing services to taxonomists for standard genome sequencing and annotation.</title>
        <authorList>
            <consortium name="The Broad Institute Genomics Platform"/>
            <consortium name="The Broad Institute Genome Sequencing Center for Infectious Disease"/>
            <person name="Wu L."/>
            <person name="Ma J."/>
        </authorList>
    </citation>
    <scope>NUCLEOTIDE SEQUENCE [LARGE SCALE GENOMIC DNA]</scope>
    <source>
        <strain evidence="8">JCM 30846</strain>
    </source>
</reference>
<dbReference type="InterPro" id="IPR014757">
    <property type="entry name" value="Tscrpt_reg_IclR_C"/>
</dbReference>
<gene>
    <name evidence="7" type="ORF">GCM10023082_44340</name>
</gene>
<name>A0ABP7FMU2_9ACTN</name>
<dbReference type="PANTHER" id="PTHR30136">
    <property type="entry name" value="HELIX-TURN-HELIX TRANSCRIPTIONAL REGULATOR, ICLR FAMILY"/>
    <property type="match status" value="1"/>
</dbReference>
<dbReference type="InterPro" id="IPR050707">
    <property type="entry name" value="HTH_MetabolicPath_Reg"/>
</dbReference>
<evidence type="ECO:0000313" key="7">
    <source>
        <dbReference type="EMBL" id="GAA3742592.1"/>
    </source>
</evidence>
<dbReference type="PANTHER" id="PTHR30136:SF24">
    <property type="entry name" value="HTH-TYPE TRANSCRIPTIONAL REPRESSOR ALLR"/>
    <property type="match status" value="1"/>
</dbReference>
<feature type="region of interest" description="Disordered" evidence="4">
    <location>
        <begin position="1"/>
        <end position="46"/>
    </location>
</feature>
<keyword evidence="2" id="KW-0238">DNA-binding</keyword>
<dbReference type="InterPro" id="IPR029016">
    <property type="entry name" value="GAF-like_dom_sf"/>
</dbReference>
<comment type="caution">
    <text evidence="7">The sequence shown here is derived from an EMBL/GenBank/DDBJ whole genome shotgun (WGS) entry which is preliminary data.</text>
</comment>